<dbReference type="Gene3D" id="3.40.640.10">
    <property type="entry name" value="Type I PLP-dependent aspartate aminotransferase-like (Major domain)"/>
    <property type="match status" value="1"/>
</dbReference>
<dbReference type="AlphaFoldDB" id="A0A2A8HD42"/>
<dbReference type="CDD" id="cd00610">
    <property type="entry name" value="OAT_like"/>
    <property type="match status" value="1"/>
</dbReference>
<evidence type="ECO:0000256" key="3">
    <source>
        <dbReference type="ARBA" id="ARBA00022898"/>
    </source>
</evidence>
<evidence type="ECO:0000313" key="6">
    <source>
        <dbReference type="Proteomes" id="UP000220841"/>
    </source>
</evidence>
<dbReference type="InterPro" id="IPR015422">
    <property type="entry name" value="PyrdxlP-dep_Trfase_small"/>
</dbReference>
<gene>
    <name evidence="5" type="ORF">CN585_18380</name>
</gene>
<dbReference type="PANTHER" id="PTHR43094:SF1">
    <property type="entry name" value="AMINOTRANSFERASE CLASS-III"/>
    <property type="match status" value="1"/>
</dbReference>
<comment type="cofactor">
    <cofactor evidence="1">
        <name>pyridoxal 5'-phosphate</name>
        <dbReference type="ChEBI" id="CHEBI:597326"/>
    </cofactor>
</comment>
<evidence type="ECO:0000256" key="2">
    <source>
        <dbReference type="ARBA" id="ARBA00008954"/>
    </source>
</evidence>
<dbReference type="GO" id="GO:0030170">
    <property type="term" value="F:pyridoxal phosphate binding"/>
    <property type="evidence" value="ECO:0007669"/>
    <property type="project" value="InterPro"/>
</dbReference>
<dbReference type="Gene3D" id="3.90.1150.10">
    <property type="entry name" value="Aspartate Aminotransferase, domain 1"/>
    <property type="match status" value="1"/>
</dbReference>
<dbReference type="PROSITE" id="PS00600">
    <property type="entry name" value="AA_TRANSFER_CLASS_3"/>
    <property type="match status" value="1"/>
</dbReference>
<dbReference type="RefSeq" id="WP_098226911.1">
    <property type="nucleotide sequence ID" value="NZ_NUBY01000097.1"/>
</dbReference>
<evidence type="ECO:0000313" key="5">
    <source>
        <dbReference type="EMBL" id="PEQ03366.1"/>
    </source>
</evidence>
<dbReference type="SUPFAM" id="SSF53383">
    <property type="entry name" value="PLP-dependent transferases"/>
    <property type="match status" value="1"/>
</dbReference>
<dbReference type="EMBL" id="NUBY01000097">
    <property type="protein sequence ID" value="PEQ03366.1"/>
    <property type="molecule type" value="Genomic_DNA"/>
</dbReference>
<keyword evidence="5" id="KW-0032">Aminotransferase</keyword>
<dbReference type="PIRSF" id="PIRSF000521">
    <property type="entry name" value="Transaminase_4ab_Lys_Orn"/>
    <property type="match status" value="1"/>
</dbReference>
<dbReference type="InterPro" id="IPR005814">
    <property type="entry name" value="Aminotrans_3"/>
</dbReference>
<name>A0A2A8HD42_9BACI</name>
<protein>
    <submittedName>
        <fullName evidence="5">Aspartate aminotransferase family protein</fullName>
    </submittedName>
</protein>
<accession>A0A2A8HD42</accession>
<evidence type="ECO:0000256" key="1">
    <source>
        <dbReference type="ARBA" id="ARBA00001933"/>
    </source>
</evidence>
<dbReference type="Pfam" id="PF00202">
    <property type="entry name" value="Aminotran_3"/>
    <property type="match status" value="1"/>
</dbReference>
<comment type="similarity">
    <text evidence="2 4">Belongs to the class-III pyridoxal-phosphate-dependent aminotransferase family.</text>
</comment>
<dbReference type="GO" id="GO:0008483">
    <property type="term" value="F:transaminase activity"/>
    <property type="evidence" value="ECO:0007669"/>
    <property type="project" value="UniProtKB-KW"/>
</dbReference>
<dbReference type="Proteomes" id="UP000220841">
    <property type="component" value="Unassembled WGS sequence"/>
</dbReference>
<sequence length="431" mass="48590">MQEEKQINNHPVVHPHYNVVDGEDFPNLIQGEGIYVKDTFGNIYMDGISGLWNVSLGYNNSRINQAIYEQLQKIPYINLGEYQNSTTIELAQKILGLLPNSFKKLIYTSSGSESVELAVKIARQYQHLKGKKQKKDFVVLENSYHGAYYASMSASGTYQDVFEIFQPIVSGFHFLKSPFKCNIEQVLEETEKFIDKNYESLAGIILEPVIGSGGIITLPQEYIELVEKKCKQYDILLIFDEVATGFGRTGKMFAFEHFGIEPDIICFSKGINSGYLPLAALVFNTRVNNLFLKTKSPINHLSTQNGNPIACAAGIATIDELVENNIIEEVQQKGKKLIGYLQKHLKKYNVVADIRGEGLMVGIELRRNNSTFEYKEIKRLIKTARKKGLIIYGFYSESYTSGLSLFPPFIISEAEIGKMVKIIEGLIKQSI</sequence>
<evidence type="ECO:0000256" key="4">
    <source>
        <dbReference type="RuleBase" id="RU003560"/>
    </source>
</evidence>
<organism evidence="5 6">
    <name type="scientific">Bacillus toyonensis</name>
    <dbReference type="NCBI Taxonomy" id="155322"/>
    <lineage>
        <taxon>Bacteria</taxon>
        <taxon>Bacillati</taxon>
        <taxon>Bacillota</taxon>
        <taxon>Bacilli</taxon>
        <taxon>Bacillales</taxon>
        <taxon>Bacillaceae</taxon>
        <taxon>Bacillus</taxon>
        <taxon>Bacillus cereus group</taxon>
    </lineage>
</organism>
<dbReference type="FunFam" id="3.40.640.10:FF:000004">
    <property type="entry name" value="Acetylornithine aminotransferase"/>
    <property type="match status" value="1"/>
</dbReference>
<comment type="caution">
    <text evidence="5">The sequence shown here is derived from an EMBL/GenBank/DDBJ whole genome shotgun (WGS) entry which is preliminary data.</text>
</comment>
<reference evidence="5 6" key="1">
    <citation type="submission" date="2017-09" db="EMBL/GenBank/DDBJ databases">
        <title>Large-scale bioinformatics analysis of Bacillus genomes uncovers conserved roles of natural products in bacterial physiology.</title>
        <authorList>
            <consortium name="Agbiome Team Llc"/>
            <person name="Bleich R.M."/>
            <person name="Grubbs K.J."/>
            <person name="Santa Maria K.C."/>
            <person name="Allen S.E."/>
            <person name="Farag S."/>
            <person name="Shank E.A."/>
            <person name="Bowers A."/>
        </authorList>
    </citation>
    <scope>NUCLEOTIDE SEQUENCE [LARGE SCALE GENOMIC DNA]</scope>
    <source>
        <strain evidence="5 6">AFS021349</strain>
    </source>
</reference>
<keyword evidence="5" id="KW-0808">Transferase</keyword>
<dbReference type="InterPro" id="IPR015424">
    <property type="entry name" value="PyrdxlP-dep_Trfase"/>
</dbReference>
<keyword evidence="3 4" id="KW-0663">Pyridoxal phosphate</keyword>
<dbReference type="PANTHER" id="PTHR43094">
    <property type="entry name" value="AMINOTRANSFERASE"/>
    <property type="match status" value="1"/>
</dbReference>
<dbReference type="InterPro" id="IPR015421">
    <property type="entry name" value="PyrdxlP-dep_Trfase_major"/>
</dbReference>
<dbReference type="InterPro" id="IPR049704">
    <property type="entry name" value="Aminotrans_3_PPA_site"/>
</dbReference>
<proteinExistence type="inferred from homology"/>